<evidence type="ECO:0000313" key="2">
    <source>
        <dbReference type="Proteomes" id="UP000626092"/>
    </source>
</evidence>
<sequence length="110" mass="12480">MPNLEHDVFDFLLKALLNLLGLHYQGNCIASPFQEHPVTMGIASASLLLYCIFYELEPRFTRVGRGPVVEWGCSVRSSLYPWPLFFSETLFGLFCTLRTSCLLIGRCCAR</sequence>
<reference evidence="1" key="1">
    <citation type="submission" date="2019-11" db="EMBL/GenBank/DDBJ databases">
        <authorList>
            <person name="Liu Y."/>
            <person name="Hou J."/>
            <person name="Li T.-Q."/>
            <person name="Guan C.-H."/>
            <person name="Wu X."/>
            <person name="Wu H.-Z."/>
            <person name="Ling F."/>
            <person name="Zhang R."/>
            <person name="Shi X.-G."/>
            <person name="Ren J.-P."/>
            <person name="Chen E.-F."/>
            <person name="Sun J.-M."/>
        </authorList>
    </citation>
    <scope>NUCLEOTIDE SEQUENCE</scope>
    <source>
        <strain evidence="1">Adult_tree_wgs_1</strain>
        <tissue evidence="1">Leaves</tissue>
    </source>
</reference>
<dbReference type="Proteomes" id="UP000626092">
    <property type="component" value="Unassembled WGS sequence"/>
</dbReference>
<protein>
    <submittedName>
        <fullName evidence="1">Uncharacterized protein</fullName>
    </submittedName>
</protein>
<organism evidence="1 2">
    <name type="scientific">Rhododendron simsii</name>
    <name type="common">Sims's rhododendron</name>
    <dbReference type="NCBI Taxonomy" id="118357"/>
    <lineage>
        <taxon>Eukaryota</taxon>
        <taxon>Viridiplantae</taxon>
        <taxon>Streptophyta</taxon>
        <taxon>Embryophyta</taxon>
        <taxon>Tracheophyta</taxon>
        <taxon>Spermatophyta</taxon>
        <taxon>Magnoliopsida</taxon>
        <taxon>eudicotyledons</taxon>
        <taxon>Gunneridae</taxon>
        <taxon>Pentapetalae</taxon>
        <taxon>asterids</taxon>
        <taxon>Ericales</taxon>
        <taxon>Ericaceae</taxon>
        <taxon>Ericoideae</taxon>
        <taxon>Rhodoreae</taxon>
        <taxon>Rhododendron</taxon>
    </lineage>
</organism>
<accession>A0A834LJE5</accession>
<dbReference type="EMBL" id="WJXA01000007">
    <property type="protein sequence ID" value="KAF7139368.1"/>
    <property type="molecule type" value="Genomic_DNA"/>
</dbReference>
<comment type="caution">
    <text evidence="1">The sequence shown here is derived from an EMBL/GenBank/DDBJ whole genome shotgun (WGS) entry which is preliminary data.</text>
</comment>
<dbReference type="AlphaFoldDB" id="A0A834LJE5"/>
<keyword evidence="2" id="KW-1185">Reference proteome</keyword>
<proteinExistence type="predicted"/>
<evidence type="ECO:0000313" key="1">
    <source>
        <dbReference type="EMBL" id="KAF7139368.1"/>
    </source>
</evidence>
<name>A0A834LJE5_RHOSS</name>
<gene>
    <name evidence="1" type="ORF">RHSIM_Rhsim07G0113900</name>
</gene>